<evidence type="ECO:0000313" key="3">
    <source>
        <dbReference type="Proteomes" id="UP000319004"/>
    </source>
</evidence>
<keyword evidence="3" id="KW-1185">Reference proteome</keyword>
<dbReference type="RefSeq" id="WP_145391882.1">
    <property type="nucleotide sequence ID" value="NZ_CP037423.1"/>
</dbReference>
<keyword evidence="1" id="KW-0732">Signal</keyword>
<proteinExistence type="predicted"/>
<reference evidence="2 3" key="1">
    <citation type="submission" date="2019-03" db="EMBL/GenBank/DDBJ databases">
        <title>Deep-cultivation of Planctomycetes and their phenomic and genomic characterization uncovers novel biology.</title>
        <authorList>
            <person name="Wiegand S."/>
            <person name="Jogler M."/>
            <person name="Boedeker C."/>
            <person name="Pinto D."/>
            <person name="Vollmers J."/>
            <person name="Rivas-Marin E."/>
            <person name="Kohn T."/>
            <person name="Peeters S.H."/>
            <person name="Heuer A."/>
            <person name="Rast P."/>
            <person name="Oberbeckmann S."/>
            <person name="Bunk B."/>
            <person name="Jeske O."/>
            <person name="Meyerdierks A."/>
            <person name="Storesund J.E."/>
            <person name="Kallscheuer N."/>
            <person name="Luecker S."/>
            <person name="Lage O.M."/>
            <person name="Pohl T."/>
            <person name="Merkel B.J."/>
            <person name="Hornburger P."/>
            <person name="Mueller R.-W."/>
            <person name="Bruemmer F."/>
            <person name="Labrenz M."/>
            <person name="Spormann A.M."/>
            <person name="Op den Camp H."/>
            <person name="Overmann J."/>
            <person name="Amann R."/>
            <person name="Jetten M.S.M."/>
            <person name="Mascher T."/>
            <person name="Medema M.H."/>
            <person name="Devos D.P."/>
            <person name="Kaster A.-K."/>
            <person name="Ovreas L."/>
            <person name="Rohde M."/>
            <person name="Galperin M.Y."/>
            <person name="Jogler C."/>
        </authorList>
    </citation>
    <scope>NUCLEOTIDE SEQUENCE [LARGE SCALE GENOMIC DNA]</scope>
    <source>
        <strain evidence="2 3">Enr13</strain>
    </source>
</reference>
<evidence type="ECO:0000256" key="1">
    <source>
        <dbReference type="SAM" id="SignalP"/>
    </source>
</evidence>
<name>A0A518I3Z2_9BACT</name>
<organism evidence="2 3">
    <name type="scientific">Stieleria neptunia</name>
    <dbReference type="NCBI Taxonomy" id="2527979"/>
    <lineage>
        <taxon>Bacteria</taxon>
        <taxon>Pseudomonadati</taxon>
        <taxon>Planctomycetota</taxon>
        <taxon>Planctomycetia</taxon>
        <taxon>Pirellulales</taxon>
        <taxon>Pirellulaceae</taxon>
        <taxon>Stieleria</taxon>
    </lineage>
</organism>
<feature type="chain" id="PRO_5022178456" description="Outer membrane lipoprotein-sorting protein" evidence="1">
    <location>
        <begin position="24"/>
        <end position="281"/>
    </location>
</feature>
<dbReference type="Proteomes" id="UP000319004">
    <property type="component" value="Chromosome"/>
</dbReference>
<accession>A0A518I3Z2</accession>
<evidence type="ECO:0008006" key="4">
    <source>
        <dbReference type="Google" id="ProtNLM"/>
    </source>
</evidence>
<dbReference type="EMBL" id="CP037423">
    <property type="protein sequence ID" value="QDV47820.1"/>
    <property type="molecule type" value="Genomic_DNA"/>
</dbReference>
<protein>
    <recommendedName>
        <fullName evidence="4">Outer membrane lipoprotein-sorting protein</fullName>
    </recommendedName>
</protein>
<sequence length="281" mass="31214" precursor="true">MIHRRELLIVPVLAFVMAHAATADENITLQDAVNRFAQARGEVTSYDVSISAQVDDAAEPVRLSNGETYVPTQRLVSFTLDIVSDLNSGRILVARLYRMEDIATGKRENENWQVWMTDARGADADGYGAGRLLSGGTRGSKPEFFDPLALGLGLEGEYGRGTPLAEIAKNFSHWPSWKPKPLGNGVLAFGSINHLYLAFDTQKDWSPVELHSKQGNSTPFEIKLDLSEIDGHWLPAKASVVTGDQRQQLTFNWNSLNRPVGHRFSLDDIANRYQIKAPRRP</sequence>
<dbReference type="KEGG" id="snep:Enr13x_77320"/>
<dbReference type="AlphaFoldDB" id="A0A518I3Z2"/>
<feature type="signal peptide" evidence="1">
    <location>
        <begin position="1"/>
        <end position="23"/>
    </location>
</feature>
<gene>
    <name evidence="2" type="ORF">Enr13x_77320</name>
</gene>
<evidence type="ECO:0000313" key="2">
    <source>
        <dbReference type="EMBL" id="QDV47820.1"/>
    </source>
</evidence>
<dbReference type="OrthoDB" id="263652at2"/>